<feature type="transmembrane region" description="Helical" evidence="1">
    <location>
        <begin position="22"/>
        <end position="45"/>
    </location>
</feature>
<dbReference type="EMBL" id="JAGTJR010000029">
    <property type="protein sequence ID" value="KAH7039528.1"/>
    <property type="molecule type" value="Genomic_DNA"/>
</dbReference>
<name>A0ABQ8G0U9_9PEZI</name>
<evidence type="ECO:0000256" key="1">
    <source>
        <dbReference type="SAM" id="Phobius"/>
    </source>
</evidence>
<reference evidence="2 3" key="1">
    <citation type="journal article" date="2021" name="Nat. Commun.">
        <title>Genetic determinants of endophytism in the Arabidopsis root mycobiome.</title>
        <authorList>
            <person name="Mesny F."/>
            <person name="Miyauchi S."/>
            <person name="Thiergart T."/>
            <person name="Pickel B."/>
            <person name="Atanasova L."/>
            <person name="Karlsson M."/>
            <person name="Huettel B."/>
            <person name="Barry K.W."/>
            <person name="Haridas S."/>
            <person name="Chen C."/>
            <person name="Bauer D."/>
            <person name="Andreopoulos W."/>
            <person name="Pangilinan J."/>
            <person name="LaButti K."/>
            <person name="Riley R."/>
            <person name="Lipzen A."/>
            <person name="Clum A."/>
            <person name="Drula E."/>
            <person name="Henrissat B."/>
            <person name="Kohler A."/>
            <person name="Grigoriev I.V."/>
            <person name="Martin F.M."/>
            <person name="Hacquard S."/>
        </authorList>
    </citation>
    <scope>NUCLEOTIDE SEQUENCE [LARGE SCALE GENOMIC DNA]</scope>
    <source>
        <strain evidence="2 3">MPI-SDFR-AT-0080</strain>
    </source>
</reference>
<evidence type="ECO:0000313" key="3">
    <source>
        <dbReference type="Proteomes" id="UP000774617"/>
    </source>
</evidence>
<proteinExistence type="predicted"/>
<dbReference type="Proteomes" id="UP000774617">
    <property type="component" value="Unassembled WGS sequence"/>
</dbReference>
<organism evidence="2 3">
    <name type="scientific">Macrophomina phaseolina</name>
    <dbReference type="NCBI Taxonomy" id="35725"/>
    <lineage>
        <taxon>Eukaryota</taxon>
        <taxon>Fungi</taxon>
        <taxon>Dikarya</taxon>
        <taxon>Ascomycota</taxon>
        <taxon>Pezizomycotina</taxon>
        <taxon>Dothideomycetes</taxon>
        <taxon>Dothideomycetes incertae sedis</taxon>
        <taxon>Botryosphaeriales</taxon>
        <taxon>Botryosphaeriaceae</taxon>
        <taxon>Macrophomina</taxon>
    </lineage>
</organism>
<sequence>MDSPHATWRLPMPFTAAFHSRAMAAGLAFFDLSIVGSVALAAIPVDSVRHVGGRREEVCVESLKVYQVFKALFLRAKKF</sequence>
<keyword evidence="1" id="KW-0812">Transmembrane</keyword>
<keyword evidence="3" id="KW-1185">Reference proteome</keyword>
<keyword evidence="1" id="KW-0472">Membrane</keyword>
<evidence type="ECO:0000313" key="2">
    <source>
        <dbReference type="EMBL" id="KAH7039528.1"/>
    </source>
</evidence>
<keyword evidence="1" id="KW-1133">Transmembrane helix</keyword>
<protein>
    <submittedName>
        <fullName evidence="2">Uncharacterized protein</fullName>
    </submittedName>
</protein>
<accession>A0ABQ8G0U9</accession>
<gene>
    <name evidence="2" type="ORF">B0J12DRAFT_675898</name>
</gene>
<comment type="caution">
    <text evidence="2">The sequence shown here is derived from an EMBL/GenBank/DDBJ whole genome shotgun (WGS) entry which is preliminary data.</text>
</comment>